<dbReference type="RefSeq" id="XP_018382741.1">
    <property type="nucleotide sequence ID" value="XM_018531057.1"/>
</dbReference>
<keyword evidence="3" id="KW-1185">Reference proteome</keyword>
<proteinExistence type="predicted"/>
<feature type="region of interest" description="Disordered" evidence="1">
    <location>
        <begin position="21"/>
        <end position="40"/>
    </location>
</feature>
<name>A0A177DDU4_ALTAL</name>
<dbReference type="KEGG" id="aalt:CC77DRAFT_286993"/>
<evidence type="ECO:0000256" key="1">
    <source>
        <dbReference type="SAM" id="MobiDB-lite"/>
    </source>
</evidence>
<reference evidence="2 3" key="1">
    <citation type="submission" date="2016-05" db="EMBL/GenBank/DDBJ databases">
        <title>Comparative analysis of secretome profiles of manganese(II)-oxidizing ascomycete fungi.</title>
        <authorList>
            <consortium name="DOE Joint Genome Institute"/>
            <person name="Zeiner C.A."/>
            <person name="Purvine S.O."/>
            <person name="Zink E.M."/>
            <person name="Wu S."/>
            <person name="Pasa-Tolic L."/>
            <person name="Chaput D.L."/>
            <person name="Haridas S."/>
            <person name="Grigoriev I.V."/>
            <person name="Santelli C.M."/>
            <person name="Hansel C.M."/>
        </authorList>
    </citation>
    <scope>NUCLEOTIDE SEQUENCE [LARGE SCALE GENOMIC DNA]</scope>
    <source>
        <strain evidence="2 3">SRC1lrK2f</strain>
    </source>
</reference>
<feature type="compositionally biased region" description="Basic residues" evidence="1">
    <location>
        <begin position="22"/>
        <end position="37"/>
    </location>
</feature>
<dbReference type="GeneID" id="29116651"/>
<dbReference type="VEuPathDB" id="FungiDB:CC77DRAFT_286993"/>
<evidence type="ECO:0000313" key="2">
    <source>
        <dbReference type="EMBL" id="OAG17320.1"/>
    </source>
</evidence>
<protein>
    <submittedName>
        <fullName evidence="2">Uncharacterized protein</fullName>
    </submittedName>
</protein>
<dbReference type="Proteomes" id="UP000077248">
    <property type="component" value="Unassembled WGS sequence"/>
</dbReference>
<dbReference type="AlphaFoldDB" id="A0A177DDU4"/>
<gene>
    <name evidence="2" type="ORF">CC77DRAFT_286993</name>
</gene>
<sequence length="87" mass="9997">MESIRLATNRRKGRLFEQRTRNTARHATRTRHLRRRYTQQSTSAAHETCLLAPAVVLAKQSTWAALLQSSTVTLFLRDLADGCMRDQ</sequence>
<accession>A0A177DDU4</accession>
<dbReference type="EMBL" id="KV441487">
    <property type="protein sequence ID" value="OAG17320.1"/>
    <property type="molecule type" value="Genomic_DNA"/>
</dbReference>
<evidence type="ECO:0000313" key="3">
    <source>
        <dbReference type="Proteomes" id="UP000077248"/>
    </source>
</evidence>
<organism evidence="2 3">
    <name type="scientific">Alternaria alternata</name>
    <name type="common">Alternaria rot fungus</name>
    <name type="synonym">Torula alternata</name>
    <dbReference type="NCBI Taxonomy" id="5599"/>
    <lineage>
        <taxon>Eukaryota</taxon>
        <taxon>Fungi</taxon>
        <taxon>Dikarya</taxon>
        <taxon>Ascomycota</taxon>
        <taxon>Pezizomycotina</taxon>
        <taxon>Dothideomycetes</taxon>
        <taxon>Pleosporomycetidae</taxon>
        <taxon>Pleosporales</taxon>
        <taxon>Pleosporineae</taxon>
        <taxon>Pleosporaceae</taxon>
        <taxon>Alternaria</taxon>
        <taxon>Alternaria sect. Alternaria</taxon>
        <taxon>Alternaria alternata complex</taxon>
    </lineage>
</organism>